<organism evidence="1 2">
    <name type="scientific">Lysinibacillus mangiferihumi</name>
    <dbReference type="NCBI Taxonomy" id="1130819"/>
    <lineage>
        <taxon>Bacteria</taxon>
        <taxon>Bacillati</taxon>
        <taxon>Bacillota</taxon>
        <taxon>Bacilli</taxon>
        <taxon>Bacillales</taxon>
        <taxon>Bacillaceae</taxon>
        <taxon>Lysinibacillus</taxon>
    </lineage>
</organism>
<proteinExistence type="predicted"/>
<reference evidence="1 2" key="1">
    <citation type="submission" date="2019-04" db="EMBL/GenBank/DDBJ databases">
        <title>Lysinibacillus genome sequencing.</title>
        <authorList>
            <person name="Dunlap C."/>
        </authorList>
    </citation>
    <scope>NUCLEOTIDE SEQUENCE [LARGE SCALE GENOMIC DNA]</scope>
    <source>
        <strain evidence="1 2">CCTCC AB 2010389</strain>
    </source>
</reference>
<keyword evidence="2" id="KW-1185">Reference proteome</keyword>
<dbReference type="AlphaFoldDB" id="A0A4U2YVI9"/>
<dbReference type="RefSeq" id="WP_107896395.1">
    <property type="nucleotide sequence ID" value="NZ_PYWM01000020.1"/>
</dbReference>
<name>A0A4U2YVI9_9BACI</name>
<evidence type="ECO:0000313" key="1">
    <source>
        <dbReference type="EMBL" id="TKI65578.1"/>
    </source>
</evidence>
<dbReference type="Proteomes" id="UP000308744">
    <property type="component" value="Unassembled WGS sequence"/>
</dbReference>
<gene>
    <name evidence="1" type="ORF">FC756_16140</name>
</gene>
<protein>
    <submittedName>
        <fullName evidence="1">Uncharacterized protein</fullName>
    </submittedName>
</protein>
<comment type="caution">
    <text evidence="1">The sequence shown here is derived from an EMBL/GenBank/DDBJ whole genome shotgun (WGS) entry which is preliminary data.</text>
</comment>
<sequence>MDFKIINERQIILQLAMQEAYKKRDECQRDFDDLDNKISIMTADGCSLPDKDKVVESMLYLKECRDGWQETIDHIRQWQDELKS</sequence>
<evidence type="ECO:0000313" key="2">
    <source>
        <dbReference type="Proteomes" id="UP000308744"/>
    </source>
</evidence>
<dbReference type="EMBL" id="SZPU01000062">
    <property type="protein sequence ID" value="TKI65578.1"/>
    <property type="molecule type" value="Genomic_DNA"/>
</dbReference>
<accession>A0A4U2YVI9</accession>